<dbReference type="Proteomes" id="UP001603857">
    <property type="component" value="Unassembled WGS sequence"/>
</dbReference>
<organism evidence="1 2">
    <name type="scientific">Flemingia macrophylla</name>
    <dbReference type="NCBI Taxonomy" id="520843"/>
    <lineage>
        <taxon>Eukaryota</taxon>
        <taxon>Viridiplantae</taxon>
        <taxon>Streptophyta</taxon>
        <taxon>Embryophyta</taxon>
        <taxon>Tracheophyta</taxon>
        <taxon>Spermatophyta</taxon>
        <taxon>Magnoliopsida</taxon>
        <taxon>eudicotyledons</taxon>
        <taxon>Gunneridae</taxon>
        <taxon>Pentapetalae</taxon>
        <taxon>rosids</taxon>
        <taxon>fabids</taxon>
        <taxon>Fabales</taxon>
        <taxon>Fabaceae</taxon>
        <taxon>Papilionoideae</taxon>
        <taxon>50 kb inversion clade</taxon>
        <taxon>NPAAA clade</taxon>
        <taxon>indigoferoid/millettioid clade</taxon>
        <taxon>Phaseoleae</taxon>
        <taxon>Flemingia</taxon>
    </lineage>
</organism>
<accession>A0ABD1LTH4</accession>
<gene>
    <name evidence="1" type="ORF">Fmac_020248</name>
</gene>
<keyword evidence="2" id="KW-1185">Reference proteome</keyword>
<protein>
    <recommendedName>
        <fullName evidence="3">Maturase K</fullName>
    </recommendedName>
</protein>
<comment type="caution">
    <text evidence="1">The sequence shown here is derived from an EMBL/GenBank/DDBJ whole genome shotgun (WGS) entry which is preliminary data.</text>
</comment>
<proteinExistence type="predicted"/>
<name>A0ABD1LTH4_9FABA</name>
<sequence>MDGAVRGMGKSKHFDGFIKKYRHYSASEWIHEFFDEIFGQVNYSSKRSALKLLFF</sequence>
<evidence type="ECO:0008006" key="3">
    <source>
        <dbReference type="Google" id="ProtNLM"/>
    </source>
</evidence>
<dbReference type="EMBL" id="JBGMDY010000007">
    <property type="protein sequence ID" value="KAL2326821.1"/>
    <property type="molecule type" value="Genomic_DNA"/>
</dbReference>
<evidence type="ECO:0000313" key="2">
    <source>
        <dbReference type="Proteomes" id="UP001603857"/>
    </source>
</evidence>
<dbReference type="AlphaFoldDB" id="A0ABD1LTH4"/>
<evidence type="ECO:0000313" key="1">
    <source>
        <dbReference type="EMBL" id="KAL2326821.1"/>
    </source>
</evidence>
<reference evidence="1 2" key="1">
    <citation type="submission" date="2024-08" db="EMBL/GenBank/DDBJ databases">
        <title>Insights into the chromosomal genome structure of Flemingia macrophylla.</title>
        <authorList>
            <person name="Ding Y."/>
            <person name="Zhao Y."/>
            <person name="Bi W."/>
            <person name="Wu M."/>
            <person name="Zhao G."/>
            <person name="Gong Y."/>
            <person name="Li W."/>
            <person name="Zhang P."/>
        </authorList>
    </citation>
    <scope>NUCLEOTIDE SEQUENCE [LARGE SCALE GENOMIC DNA]</scope>
    <source>
        <strain evidence="1">DYQJB</strain>
        <tissue evidence="1">Leaf</tissue>
    </source>
</reference>